<keyword evidence="2" id="KW-0812">Transmembrane</keyword>
<feature type="region of interest" description="Disordered" evidence="1">
    <location>
        <begin position="161"/>
        <end position="190"/>
    </location>
</feature>
<dbReference type="OMA" id="LPFCWRN"/>
<dbReference type="STRING" id="554155.C5FHG5"/>
<feature type="transmembrane region" description="Helical" evidence="2">
    <location>
        <begin position="75"/>
        <end position="98"/>
    </location>
</feature>
<dbReference type="OrthoDB" id="4188718at2759"/>
<sequence length="190" mass="20567">MGNDINGIAVAVQQFYEERKQEDLLPFCWRNQDCDSCLKAADFCTPLASSSICPLGPKERWEIRTRPFGCGVSTASFLTCIVSVLSTLALVAAAYIAYRIWTAKKAEEEEEQQQQSGGEDQFGGEQQYGNDPYGSGGGYGGAQYGEGGGIGEGIVPGLVGGISNWMGQEHRGPETIPEEDEEQDERSPLL</sequence>
<dbReference type="RefSeq" id="XP_002848590.1">
    <property type="nucleotide sequence ID" value="XM_002848544.1"/>
</dbReference>
<evidence type="ECO:0008006" key="5">
    <source>
        <dbReference type="Google" id="ProtNLM"/>
    </source>
</evidence>
<keyword evidence="4" id="KW-1185">Reference proteome</keyword>
<dbReference type="AlphaFoldDB" id="C5FHG5"/>
<dbReference type="GeneID" id="9230728"/>
<keyword evidence="2" id="KW-0472">Membrane</keyword>
<dbReference type="EMBL" id="DS995702">
    <property type="protein sequence ID" value="EEQ28705.1"/>
    <property type="molecule type" value="Genomic_DNA"/>
</dbReference>
<name>C5FHG5_ARTOC</name>
<evidence type="ECO:0000313" key="4">
    <source>
        <dbReference type="Proteomes" id="UP000002035"/>
    </source>
</evidence>
<feature type="compositionally biased region" description="Low complexity" evidence="1">
    <location>
        <begin position="113"/>
        <end position="133"/>
    </location>
</feature>
<evidence type="ECO:0000256" key="1">
    <source>
        <dbReference type="SAM" id="MobiDB-lite"/>
    </source>
</evidence>
<dbReference type="eggNOG" id="ENOG502SXHK">
    <property type="taxonomic scope" value="Eukaryota"/>
</dbReference>
<gene>
    <name evidence="3" type="ORF">MCYG_01524</name>
</gene>
<reference evidence="4" key="1">
    <citation type="journal article" date="2012" name="MBio">
        <title>Comparative genome analysis of Trichophyton rubrum and related dermatophytes reveals candidate genes involved in infection.</title>
        <authorList>
            <person name="Martinez D.A."/>
            <person name="Oliver B.G."/>
            <person name="Graeser Y."/>
            <person name="Goldberg J.M."/>
            <person name="Li W."/>
            <person name="Martinez-Rossi N.M."/>
            <person name="Monod M."/>
            <person name="Shelest E."/>
            <person name="Barton R.C."/>
            <person name="Birch E."/>
            <person name="Brakhage A.A."/>
            <person name="Chen Z."/>
            <person name="Gurr S.J."/>
            <person name="Heiman D."/>
            <person name="Heitman J."/>
            <person name="Kosti I."/>
            <person name="Rossi A."/>
            <person name="Saif S."/>
            <person name="Samalova M."/>
            <person name="Saunders C.W."/>
            <person name="Shea T."/>
            <person name="Summerbell R.C."/>
            <person name="Xu J."/>
            <person name="Young S."/>
            <person name="Zeng Q."/>
            <person name="Birren B.W."/>
            <person name="Cuomo C.A."/>
            <person name="White T.C."/>
        </authorList>
    </citation>
    <scope>NUCLEOTIDE SEQUENCE [LARGE SCALE GENOMIC DNA]</scope>
    <source>
        <strain evidence="4">ATCC MYA-4605 / CBS 113480</strain>
    </source>
</reference>
<protein>
    <recommendedName>
        <fullName evidence="5">PSI domain-containing protein</fullName>
    </recommendedName>
</protein>
<evidence type="ECO:0000256" key="2">
    <source>
        <dbReference type="SAM" id="Phobius"/>
    </source>
</evidence>
<organism evidence="3 4">
    <name type="scientific">Arthroderma otae (strain ATCC MYA-4605 / CBS 113480)</name>
    <name type="common">Microsporum canis</name>
    <dbReference type="NCBI Taxonomy" id="554155"/>
    <lineage>
        <taxon>Eukaryota</taxon>
        <taxon>Fungi</taxon>
        <taxon>Dikarya</taxon>
        <taxon>Ascomycota</taxon>
        <taxon>Pezizomycotina</taxon>
        <taxon>Eurotiomycetes</taxon>
        <taxon>Eurotiomycetidae</taxon>
        <taxon>Onygenales</taxon>
        <taxon>Arthrodermataceae</taxon>
        <taxon>Microsporum</taxon>
    </lineage>
</organism>
<dbReference type="Proteomes" id="UP000002035">
    <property type="component" value="Unassembled WGS sequence"/>
</dbReference>
<feature type="region of interest" description="Disordered" evidence="1">
    <location>
        <begin position="109"/>
        <end position="146"/>
    </location>
</feature>
<dbReference type="HOGENOM" id="CLU_113404_0_0_1"/>
<proteinExistence type="predicted"/>
<accession>C5FHG5</accession>
<keyword evidence="2" id="KW-1133">Transmembrane helix</keyword>
<dbReference type="VEuPathDB" id="FungiDB:MCYG_01524"/>
<feature type="compositionally biased region" description="Gly residues" evidence="1">
    <location>
        <begin position="134"/>
        <end position="146"/>
    </location>
</feature>
<evidence type="ECO:0000313" key="3">
    <source>
        <dbReference type="EMBL" id="EEQ28705.1"/>
    </source>
</evidence>